<evidence type="ECO:0000313" key="1">
    <source>
        <dbReference type="EMBL" id="SEN63572.1"/>
    </source>
</evidence>
<proteinExistence type="predicted"/>
<dbReference type="STRING" id="917.SAMN05216326_12926"/>
<sequence length="99" mass="12026">MAKTKYTKQLRILTAPQAEKQNCTQTKARKATVINLDHKRIEEEFKWINEFFELRLTSTEDQREAIAKYVDIMSRRPESMDQERFSRRLDELLEYIRRT</sequence>
<evidence type="ECO:0000313" key="2">
    <source>
        <dbReference type="Proteomes" id="UP000199459"/>
    </source>
</evidence>
<dbReference type="EMBL" id="FOCP01000029">
    <property type="protein sequence ID" value="SEN63572.1"/>
    <property type="molecule type" value="Genomic_DNA"/>
</dbReference>
<dbReference type="AlphaFoldDB" id="A0A1H8I5H6"/>
<accession>A0A1H8I5H6</accession>
<name>A0A1H8I5H6_9PROT</name>
<organism evidence="1 2">
    <name type="scientific">Nitrosomonas marina</name>
    <dbReference type="NCBI Taxonomy" id="917"/>
    <lineage>
        <taxon>Bacteria</taxon>
        <taxon>Pseudomonadati</taxon>
        <taxon>Pseudomonadota</taxon>
        <taxon>Betaproteobacteria</taxon>
        <taxon>Nitrosomonadales</taxon>
        <taxon>Nitrosomonadaceae</taxon>
        <taxon>Nitrosomonas</taxon>
    </lineage>
</organism>
<protein>
    <submittedName>
        <fullName evidence="1">Uncharacterized protein</fullName>
    </submittedName>
</protein>
<gene>
    <name evidence="1" type="ORF">SAMN05216325_12911</name>
</gene>
<dbReference type="OrthoDB" id="9844926at2"/>
<dbReference type="Proteomes" id="UP000199459">
    <property type="component" value="Unassembled WGS sequence"/>
</dbReference>
<reference evidence="1 2" key="1">
    <citation type="submission" date="2016-10" db="EMBL/GenBank/DDBJ databases">
        <authorList>
            <person name="de Groot N.N."/>
        </authorList>
    </citation>
    <scope>NUCLEOTIDE SEQUENCE [LARGE SCALE GENOMIC DNA]</scope>
    <source>
        <strain evidence="1 2">Nm22</strain>
    </source>
</reference>
<dbReference type="RefSeq" id="WP_090634417.1">
    <property type="nucleotide sequence ID" value="NZ_FOCP01000029.1"/>
</dbReference>